<dbReference type="InterPro" id="IPR029510">
    <property type="entry name" value="Ald_DH_CS_GLU"/>
</dbReference>
<organism evidence="6 7">
    <name type="scientific">Fasciola hepatica</name>
    <name type="common">Liver fluke</name>
    <dbReference type="NCBI Taxonomy" id="6192"/>
    <lineage>
        <taxon>Eukaryota</taxon>
        <taxon>Metazoa</taxon>
        <taxon>Spiralia</taxon>
        <taxon>Lophotrochozoa</taxon>
        <taxon>Platyhelminthes</taxon>
        <taxon>Trematoda</taxon>
        <taxon>Digenea</taxon>
        <taxon>Plagiorchiida</taxon>
        <taxon>Echinostomata</taxon>
        <taxon>Echinostomatoidea</taxon>
        <taxon>Fasciolidae</taxon>
        <taxon>Fasciola</taxon>
    </lineage>
</organism>
<dbReference type="PROSITE" id="PS00687">
    <property type="entry name" value="ALDEHYDE_DEHYDR_GLU"/>
    <property type="match status" value="1"/>
</dbReference>
<dbReference type="InterPro" id="IPR015590">
    <property type="entry name" value="Aldehyde_DH_dom"/>
</dbReference>
<dbReference type="SUPFAM" id="SSF53720">
    <property type="entry name" value="ALDH-like"/>
    <property type="match status" value="1"/>
</dbReference>
<dbReference type="GO" id="GO:0016620">
    <property type="term" value="F:oxidoreductase activity, acting on the aldehyde or oxo group of donors, NAD or NADP as acceptor"/>
    <property type="evidence" value="ECO:0007669"/>
    <property type="project" value="InterPro"/>
</dbReference>
<name>A0A4E0RD98_FASHE</name>
<comment type="caution">
    <text evidence="6">The sequence shown here is derived from an EMBL/GenBank/DDBJ whole genome shotgun (WGS) entry which is preliminary data.</text>
</comment>
<dbReference type="Proteomes" id="UP000230066">
    <property type="component" value="Unassembled WGS sequence"/>
</dbReference>
<feature type="active site" evidence="3">
    <location>
        <position position="289"/>
    </location>
</feature>
<protein>
    <submittedName>
        <fullName evidence="6">Aldehyde dehydrogenase mitochondrial</fullName>
    </submittedName>
</protein>
<comment type="similarity">
    <text evidence="1 4">Belongs to the aldehyde dehydrogenase family.</text>
</comment>
<dbReference type="FunFam" id="3.40.605.10:FF:000050">
    <property type="entry name" value="Aldehyde dehydrogenase, mitochondrial"/>
    <property type="match status" value="1"/>
</dbReference>
<dbReference type="InterPro" id="IPR016162">
    <property type="entry name" value="Ald_DH_N"/>
</dbReference>
<dbReference type="Gene3D" id="3.40.605.10">
    <property type="entry name" value="Aldehyde Dehydrogenase, Chain A, domain 1"/>
    <property type="match status" value="1"/>
</dbReference>
<feature type="domain" description="Aldehyde dehydrogenase" evidence="5">
    <location>
        <begin position="49"/>
        <end position="512"/>
    </location>
</feature>
<sequence>MLPLSVVFFRPASFRIRSWVPSLRCFSGNVTPLKDPEIKYTSLFINNNWVDSVSGKKFQTINPSTGKAICEVAAADKEDVAKAVQAAKNAFKFGSEWRKMDASHRGYLLNRLADLIERDRVYLASLESLDNGKPFLDAYHADLNLVIKCFRYYAGWADKNHGKTIPVNGDLLCFTRHEPIGVCGQIIPWNFPLLMQAWKLAPALAMGNTVVMKTAEQTPLSANWVAQLTKEAGFPDGVINILSGFGETAGAALVEHPDVDKIAFTGSTEVGRLVGQNAFRHGVKRLTLELGGKSPLIVFNDADLNLAVKTAHLGLFFNQGQCCCASSRIYVEEGIYDKFVEFSAELARNRVVGDPFNADTQQGPQVDENQLNTVMTYIESGKKEGAKLCAGGNRVHSSGYFVQPTVFADVKDDMRISKEEIFGPVMQISKFRTMDEILDRANDTTYGLAAGVITQDLDKAMYAMEGLRAGTVWINCYDEFDSGAPFGGFKSSGIGRELGEYGLQIYTEVKTVTMRVGQKDQTGH</sequence>
<dbReference type="PANTHER" id="PTHR11699">
    <property type="entry name" value="ALDEHYDE DEHYDROGENASE-RELATED"/>
    <property type="match status" value="1"/>
</dbReference>
<accession>A0A4E0RD98</accession>
<dbReference type="AlphaFoldDB" id="A0A4E0RD98"/>
<dbReference type="Gene3D" id="3.40.309.10">
    <property type="entry name" value="Aldehyde Dehydrogenase, Chain A, domain 2"/>
    <property type="match status" value="1"/>
</dbReference>
<gene>
    <name evidence="6" type="ORF">D915_004795</name>
</gene>
<evidence type="ECO:0000256" key="1">
    <source>
        <dbReference type="ARBA" id="ARBA00009986"/>
    </source>
</evidence>
<reference evidence="6" key="1">
    <citation type="submission" date="2019-03" db="EMBL/GenBank/DDBJ databases">
        <title>Improved annotation for the trematode Fasciola hepatica.</title>
        <authorList>
            <person name="Choi Y.-J."/>
            <person name="Martin J."/>
            <person name="Mitreva M."/>
        </authorList>
    </citation>
    <scope>NUCLEOTIDE SEQUENCE [LARGE SCALE GENOMIC DNA]</scope>
</reference>
<dbReference type="FunFam" id="3.40.605.10:FF:000026">
    <property type="entry name" value="Aldehyde dehydrogenase, putative"/>
    <property type="match status" value="1"/>
</dbReference>
<dbReference type="Pfam" id="PF00171">
    <property type="entry name" value="Aldedh"/>
    <property type="match status" value="1"/>
</dbReference>
<dbReference type="InterPro" id="IPR016161">
    <property type="entry name" value="Ald_DH/histidinol_DH"/>
</dbReference>
<dbReference type="InterPro" id="IPR016160">
    <property type="entry name" value="Ald_DH_CS_CYS"/>
</dbReference>
<dbReference type="EMBL" id="JXXN02001530">
    <property type="protein sequence ID" value="THD24575.1"/>
    <property type="molecule type" value="Genomic_DNA"/>
</dbReference>
<keyword evidence="2 4" id="KW-0560">Oxidoreductase</keyword>
<dbReference type="FunFam" id="3.40.309.10:FF:000001">
    <property type="entry name" value="Mitochondrial aldehyde dehydrogenase 2"/>
    <property type="match status" value="1"/>
</dbReference>
<dbReference type="InterPro" id="IPR016163">
    <property type="entry name" value="Ald_DH_C"/>
</dbReference>
<evidence type="ECO:0000313" key="7">
    <source>
        <dbReference type="Proteomes" id="UP000230066"/>
    </source>
</evidence>
<evidence type="ECO:0000256" key="2">
    <source>
        <dbReference type="ARBA" id="ARBA00023002"/>
    </source>
</evidence>
<evidence type="ECO:0000313" key="6">
    <source>
        <dbReference type="EMBL" id="THD24575.1"/>
    </source>
</evidence>
<keyword evidence="7" id="KW-1185">Reference proteome</keyword>
<dbReference type="PROSITE" id="PS00070">
    <property type="entry name" value="ALDEHYDE_DEHYDR_CYS"/>
    <property type="match status" value="1"/>
</dbReference>
<evidence type="ECO:0000259" key="5">
    <source>
        <dbReference type="Pfam" id="PF00171"/>
    </source>
</evidence>
<evidence type="ECO:0000256" key="4">
    <source>
        <dbReference type="RuleBase" id="RU003345"/>
    </source>
</evidence>
<dbReference type="CDD" id="cd07141">
    <property type="entry name" value="ALDH_F1AB_F2_RALDH1"/>
    <property type="match status" value="1"/>
</dbReference>
<proteinExistence type="inferred from homology"/>
<evidence type="ECO:0000256" key="3">
    <source>
        <dbReference type="PROSITE-ProRule" id="PRU10007"/>
    </source>
</evidence>